<dbReference type="Proteomes" id="UP001417504">
    <property type="component" value="Unassembled WGS sequence"/>
</dbReference>
<evidence type="ECO:0000256" key="1">
    <source>
        <dbReference type="SAM" id="MobiDB-lite"/>
    </source>
</evidence>
<protein>
    <submittedName>
        <fullName evidence="2">Uncharacterized protein</fullName>
    </submittedName>
</protein>
<feature type="compositionally biased region" description="Basic residues" evidence="1">
    <location>
        <begin position="14"/>
        <end position="25"/>
    </location>
</feature>
<name>A0AAP0PD20_9MAGN</name>
<evidence type="ECO:0000313" key="3">
    <source>
        <dbReference type="Proteomes" id="UP001417504"/>
    </source>
</evidence>
<accession>A0AAP0PD20</accession>
<sequence length="77" mass="8813">MPSWPSPTYYPGKWHAKSPKTNRRRLRRTNKHFKAVGTSFHSIGAKLTHQTHYVHIKPLLHSSLSTSTLPPMNVACH</sequence>
<reference evidence="2 3" key="1">
    <citation type="submission" date="2024-01" db="EMBL/GenBank/DDBJ databases">
        <title>Genome assemblies of Stephania.</title>
        <authorList>
            <person name="Yang L."/>
        </authorList>
    </citation>
    <scope>NUCLEOTIDE SEQUENCE [LARGE SCALE GENOMIC DNA]</scope>
    <source>
        <strain evidence="2">QJT</strain>
        <tissue evidence="2">Leaf</tissue>
    </source>
</reference>
<feature type="region of interest" description="Disordered" evidence="1">
    <location>
        <begin position="1"/>
        <end position="25"/>
    </location>
</feature>
<dbReference type="AlphaFoldDB" id="A0AAP0PD20"/>
<dbReference type="EMBL" id="JBBNAE010000003">
    <property type="protein sequence ID" value="KAK9138564.1"/>
    <property type="molecule type" value="Genomic_DNA"/>
</dbReference>
<evidence type="ECO:0000313" key="2">
    <source>
        <dbReference type="EMBL" id="KAK9138564.1"/>
    </source>
</evidence>
<organism evidence="2 3">
    <name type="scientific">Stephania japonica</name>
    <dbReference type="NCBI Taxonomy" id="461633"/>
    <lineage>
        <taxon>Eukaryota</taxon>
        <taxon>Viridiplantae</taxon>
        <taxon>Streptophyta</taxon>
        <taxon>Embryophyta</taxon>
        <taxon>Tracheophyta</taxon>
        <taxon>Spermatophyta</taxon>
        <taxon>Magnoliopsida</taxon>
        <taxon>Ranunculales</taxon>
        <taxon>Menispermaceae</taxon>
        <taxon>Menispermoideae</taxon>
        <taxon>Cissampelideae</taxon>
        <taxon>Stephania</taxon>
    </lineage>
</organism>
<gene>
    <name evidence="2" type="ORF">Sjap_009158</name>
</gene>
<proteinExistence type="predicted"/>
<keyword evidence="3" id="KW-1185">Reference proteome</keyword>
<comment type="caution">
    <text evidence="2">The sequence shown here is derived from an EMBL/GenBank/DDBJ whole genome shotgun (WGS) entry which is preliminary data.</text>
</comment>